<dbReference type="InterPro" id="IPR041720">
    <property type="entry name" value="FbaB-like"/>
</dbReference>
<accession>A0A382I6E6</accession>
<dbReference type="InterPro" id="IPR002915">
    <property type="entry name" value="DeoC/FbaB/LacD_aldolase"/>
</dbReference>
<dbReference type="PANTHER" id="PTHR47916:SF1">
    <property type="entry name" value="3-HYDROXY-5-PHOSPHONOOXYPENTANE-2,4-DIONE THIOLASE"/>
    <property type="match status" value="1"/>
</dbReference>
<dbReference type="Gene3D" id="3.20.20.70">
    <property type="entry name" value="Aldolase class I"/>
    <property type="match status" value="1"/>
</dbReference>
<dbReference type="EMBL" id="UINC01065492">
    <property type="protein sequence ID" value="SVB95220.1"/>
    <property type="molecule type" value="Genomic_DNA"/>
</dbReference>
<protein>
    <recommendedName>
        <fullName evidence="2">Fructose-bisphosphate aldolase</fullName>
    </recommendedName>
</protein>
<evidence type="ECO:0000313" key="1">
    <source>
        <dbReference type="EMBL" id="SVB95220.1"/>
    </source>
</evidence>
<dbReference type="AlphaFoldDB" id="A0A382I6E6"/>
<evidence type="ECO:0008006" key="2">
    <source>
        <dbReference type="Google" id="ProtNLM"/>
    </source>
</evidence>
<proteinExistence type="predicted"/>
<dbReference type="PIRSF" id="PIRSF038992">
    <property type="entry name" value="Aldolase_Ia"/>
    <property type="match status" value="1"/>
</dbReference>
<gene>
    <name evidence="1" type="ORF">METZ01_LOCUS248074</name>
</gene>
<organism evidence="1">
    <name type="scientific">marine metagenome</name>
    <dbReference type="NCBI Taxonomy" id="408172"/>
    <lineage>
        <taxon>unclassified sequences</taxon>
        <taxon>metagenomes</taxon>
        <taxon>ecological metagenomes</taxon>
    </lineage>
</organism>
<dbReference type="GO" id="GO:0004332">
    <property type="term" value="F:fructose-bisphosphate aldolase activity"/>
    <property type="evidence" value="ECO:0007669"/>
    <property type="project" value="InterPro"/>
</dbReference>
<dbReference type="SUPFAM" id="SSF51569">
    <property type="entry name" value="Aldolase"/>
    <property type="match status" value="1"/>
</dbReference>
<name>A0A382I6E6_9ZZZZ</name>
<reference evidence="1" key="1">
    <citation type="submission" date="2018-05" db="EMBL/GenBank/DDBJ databases">
        <authorList>
            <person name="Lanie J.A."/>
            <person name="Ng W.-L."/>
            <person name="Kazmierczak K.M."/>
            <person name="Andrzejewski T.M."/>
            <person name="Davidsen T.M."/>
            <person name="Wayne K.J."/>
            <person name="Tettelin H."/>
            <person name="Glass J.I."/>
            <person name="Rusch D."/>
            <person name="Podicherti R."/>
            <person name="Tsui H.-C.T."/>
            <person name="Winkler M.E."/>
        </authorList>
    </citation>
    <scope>NUCLEOTIDE SEQUENCE</scope>
</reference>
<dbReference type="SMART" id="SM01133">
    <property type="entry name" value="DeoC"/>
    <property type="match status" value="1"/>
</dbReference>
<dbReference type="PANTHER" id="PTHR47916">
    <property type="entry name" value="FRUCTOSE-BISPHOSPHATE ALDOLASE CLASS 1"/>
    <property type="match status" value="1"/>
</dbReference>
<sequence>MTDTFEDRLARILPGGKGVWIPMDHGMGEYPEAGLERMDSTVDSAIEGGADAIVLHKGVLSQQVDRTGWDSFVCHVSASTVHGGPRSQAKVSVANAEECWQRGAMGVSGQVNLGDEAEPEMISQLGALTTEAFPLGMPVLGMIYPRGPNLKIADDDDTGGVAHAARIAWELGCNVVKVPWTGSADSFHQVTKAVPIPVLIAGGPRGIPFRELLDIVEAAMGVGGSGVCMGRQVFGTDDTAAHVAALRAIIHDGASAAEAAELLG</sequence>
<dbReference type="InterPro" id="IPR050456">
    <property type="entry name" value="DeoC/FbaB_aldolase"/>
</dbReference>
<dbReference type="Pfam" id="PF01791">
    <property type="entry name" value="DeoC"/>
    <property type="match status" value="1"/>
</dbReference>
<dbReference type="NCBIfam" id="NF005556">
    <property type="entry name" value="PRK07226.1"/>
    <property type="match status" value="1"/>
</dbReference>
<dbReference type="InterPro" id="IPR013785">
    <property type="entry name" value="Aldolase_TIM"/>
</dbReference>